<feature type="transmembrane region" description="Helical" evidence="6">
    <location>
        <begin position="70"/>
        <end position="89"/>
    </location>
</feature>
<organism evidence="7 8">
    <name type="scientific">Tolumonas osonensis</name>
    <dbReference type="NCBI Taxonomy" id="675874"/>
    <lineage>
        <taxon>Bacteria</taxon>
        <taxon>Pseudomonadati</taxon>
        <taxon>Pseudomonadota</taxon>
        <taxon>Gammaproteobacteria</taxon>
        <taxon>Aeromonadales</taxon>
        <taxon>Aeromonadaceae</taxon>
        <taxon>Tolumonas</taxon>
    </lineage>
</organism>
<keyword evidence="2" id="KW-1003">Cell membrane</keyword>
<feature type="transmembrane region" description="Helical" evidence="6">
    <location>
        <begin position="42"/>
        <end position="58"/>
    </location>
</feature>
<comment type="subcellular location">
    <subcellularLocation>
        <location evidence="1">Cell membrane</location>
        <topology evidence="1">Multi-pass membrane protein</topology>
    </subcellularLocation>
</comment>
<keyword evidence="8" id="KW-1185">Reference proteome</keyword>
<dbReference type="AlphaFoldDB" id="A0A841GJN9"/>
<dbReference type="Proteomes" id="UP000585721">
    <property type="component" value="Unassembled WGS sequence"/>
</dbReference>
<name>A0A841GJN9_9GAMM</name>
<gene>
    <name evidence="7" type="ORF">HNR75_001327</name>
</gene>
<keyword evidence="5 6" id="KW-0472">Membrane</keyword>
<protein>
    <submittedName>
        <fullName evidence="7">Holin-like protein</fullName>
    </submittedName>
</protein>
<dbReference type="RefSeq" id="WP_188026203.1">
    <property type="nucleotide sequence ID" value="NZ_JACHGR010000004.1"/>
</dbReference>
<dbReference type="InterPro" id="IPR005538">
    <property type="entry name" value="LrgA/CidA"/>
</dbReference>
<feature type="transmembrane region" description="Helical" evidence="6">
    <location>
        <begin position="95"/>
        <end position="118"/>
    </location>
</feature>
<evidence type="ECO:0000256" key="5">
    <source>
        <dbReference type="ARBA" id="ARBA00023136"/>
    </source>
</evidence>
<keyword evidence="3 6" id="KW-0812">Transmembrane</keyword>
<comment type="caution">
    <text evidence="7">The sequence shown here is derived from an EMBL/GenBank/DDBJ whole genome shotgun (WGS) entry which is preliminary data.</text>
</comment>
<evidence type="ECO:0000256" key="4">
    <source>
        <dbReference type="ARBA" id="ARBA00022989"/>
    </source>
</evidence>
<reference evidence="7 8" key="1">
    <citation type="submission" date="2020-08" db="EMBL/GenBank/DDBJ databases">
        <title>Genomic Encyclopedia of Type Strains, Phase IV (KMG-IV): sequencing the most valuable type-strain genomes for metagenomic binning, comparative biology and taxonomic classification.</title>
        <authorList>
            <person name="Goeker M."/>
        </authorList>
    </citation>
    <scope>NUCLEOTIDE SEQUENCE [LARGE SCALE GENOMIC DNA]</scope>
    <source>
        <strain evidence="7 8">DSM 22975</strain>
    </source>
</reference>
<dbReference type="PANTHER" id="PTHR33931">
    <property type="entry name" value="HOLIN-LIKE PROTEIN CIDA-RELATED"/>
    <property type="match status" value="1"/>
</dbReference>
<dbReference type="PANTHER" id="PTHR33931:SF5">
    <property type="entry name" value="UPF0299 MEMBRANE PROTEIN YOHJ"/>
    <property type="match status" value="1"/>
</dbReference>
<evidence type="ECO:0000256" key="6">
    <source>
        <dbReference type="SAM" id="Phobius"/>
    </source>
</evidence>
<sequence>MSAIRFVSHRILRITRDFLVILACLQAGKAIAAVLPFRFPDSILGMLLLFLLLNLQIVKLRWVEMGASILLKHMALLFIPVAVGLLGYMDTFMSSLGAIIFNVFLGMVMILLLVGRIFQRMNQ</sequence>
<evidence type="ECO:0000256" key="3">
    <source>
        <dbReference type="ARBA" id="ARBA00022692"/>
    </source>
</evidence>
<evidence type="ECO:0000256" key="2">
    <source>
        <dbReference type="ARBA" id="ARBA00022475"/>
    </source>
</evidence>
<evidence type="ECO:0000256" key="1">
    <source>
        <dbReference type="ARBA" id="ARBA00004651"/>
    </source>
</evidence>
<evidence type="ECO:0000313" key="8">
    <source>
        <dbReference type="Proteomes" id="UP000585721"/>
    </source>
</evidence>
<keyword evidence="4 6" id="KW-1133">Transmembrane helix</keyword>
<accession>A0A841GJN9</accession>
<evidence type="ECO:0000313" key="7">
    <source>
        <dbReference type="EMBL" id="MBB6055421.1"/>
    </source>
</evidence>
<dbReference type="GO" id="GO:0005886">
    <property type="term" value="C:plasma membrane"/>
    <property type="evidence" value="ECO:0007669"/>
    <property type="project" value="UniProtKB-SubCell"/>
</dbReference>
<proteinExistence type="predicted"/>
<dbReference type="Pfam" id="PF03788">
    <property type="entry name" value="LrgA"/>
    <property type="match status" value="1"/>
</dbReference>
<dbReference type="EMBL" id="JACHGR010000004">
    <property type="protein sequence ID" value="MBB6055421.1"/>
    <property type="molecule type" value="Genomic_DNA"/>
</dbReference>